<accession>A0ABR7F5C5</accession>
<dbReference type="EMBL" id="JACOOZ010000010">
    <property type="protein sequence ID" value="MBC5668808.1"/>
    <property type="molecule type" value="Genomic_DNA"/>
</dbReference>
<dbReference type="InterPro" id="IPR003615">
    <property type="entry name" value="HNH_nuc"/>
</dbReference>
<dbReference type="CDD" id="cd00085">
    <property type="entry name" value="HNHc"/>
    <property type="match status" value="1"/>
</dbReference>
<gene>
    <name evidence="2" type="ORF">H8S00_12610</name>
</gene>
<name>A0ABR7F5C5_9FIRM</name>
<proteinExistence type="predicted"/>
<sequence>MENLIEYYCSLNVKKFSKMLDNTTQCYKFFWLDSIMQLVARGEETPTFLEIFAGMIADAWYAVSEYHLRLGPKNKDGSSSDILERAVNKLGQAVDIKNDEARDIIIEKIKSNRHCVKKEMMDLAKNVPYRILSPFIEEIKGNDPLWDKRKHLITYFDMVDKKECLPYKIEEGTGLNKKIIINNSWRSFFIDNMVTIRGWIKMKKLKYLQDRNPGVPGIIYKLEPEKDKKRRLEKARKLWDCVMEINGGEFSDIYSNAPLNGEYDIDHFIPWSYVANDELWNLVPVKGNLNSAKNNRLPQWENYYGGFAHRQYLLNRTVHSNEYAGRLFNDCKRYNLNSIWPLDELYIEGIEPDNFSQVLYKRLHPIYESALTQGYSVWENKIS</sequence>
<reference evidence="2 3" key="1">
    <citation type="submission" date="2020-08" db="EMBL/GenBank/DDBJ databases">
        <title>Genome public.</title>
        <authorList>
            <person name="Liu C."/>
            <person name="Sun Q."/>
        </authorList>
    </citation>
    <scope>NUCLEOTIDE SEQUENCE [LARGE SCALE GENOMIC DNA]</scope>
    <source>
        <strain evidence="2 3">BX4</strain>
    </source>
</reference>
<feature type="domain" description="HNH nuclease" evidence="1">
    <location>
        <begin position="259"/>
        <end position="298"/>
    </location>
</feature>
<evidence type="ECO:0000259" key="1">
    <source>
        <dbReference type="Pfam" id="PF13395"/>
    </source>
</evidence>
<keyword evidence="3" id="KW-1185">Reference proteome</keyword>
<evidence type="ECO:0000313" key="3">
    <source>
        <dbReference type="Proteomes" id="UP000597877"/>
    </source>
</evidence>
<dbReference type="Pfam" id="PF13395">
    <property type="entry name" value="HNH_4"/>
    <property type="match status" value="1"/>
</dbReference>
<comment type="caution">
    <text evidence="2">The sequence shown here is derived from an EMBL/GenBank/DDBJ whole genome shotgun (WGS) entry which is preliminary data.</text>
</comment>
<protein>
    <recommendedName>
        <fullName evidence="1">HNH nuclease domain-containing protein</fullName>
    </recommendedName>
</protein>
<dbReference type="RefSeq" id="WP_118590101.1">
    <property type="nucleotide sequence ID" value="NZ_JACOOZ010000010.1"/>
</dbReference>
<dbReference type="Gene3D" id="1.10.30.50">
    <property type="match status" value="1"/>
</dbReference>
<evidence type="ECO:0000313" key="2">
    <source>
        <dbReference type="EMBL" id="MBC5668808.1"/>
    </source>
</evidence>
<organism evidence="2 3">
    <name type="scientific">Eubacterium segne</name>
    <dbReference type="NCBI Taxonomy" id="2763045"/>
    <lineage>
        <taxon>Bacteria</taxon>
        <taxon>Bacillati</taxon>
        <taxon>Bacillota</taxon>
        <taxon>Clostridia</taxon>
        <taxon>Eubacteriales</taxon>
        <taxon>Eubacteriaceae</taxon>
        <taxon>Eubacterium</taxon>
    </lineage>
</organism>
<dbReference type="Proteomes" id="UP000597877">
    <property type="component" value="Unassembled WGS sequence"/>
</dbReference>